<dbReference type="Pfam" id="PF01053">
    <property type="entry name" value="Cys_Met_Meta_PP"/>
    <property type="match status" value="1"/>
</dbReference>
<dbReference type="STRING" id="1314781.A0A165KZM8"/>
<dbReference type="EMBL" id="KV425934">
    <property type="protein sequence ID" value="KZV97130.1"/>
    <property type="molecule type" value="Genomic_DNA"/>
</dbReference>
<comment type="similarity">
    <text evidence="3 9">Belongs to the trans-sulfuration enzymes family.</text>
</comment>
<dbReference type="CDD" id="cd00614">
    <property type="entry name" value="CGS_like"/>
    <property type="match status" value="1"/>
</dbReference>
<evidence type="ECO:0000313" key="13">
    <source>
        <dbReference type="Proteomes" id="UP000077266"/>
    </source>
</evidence>
<dbReference type="FunCoup" id="A0A165KZM8">
    <property type="interactions" value="571"/>
</dbReference>
<dbReference type="InterPro" id="IPR015424">
    <property type="entry name" value="PyrdxlP-dep_Trfase"/>
</dbReference>
<comment type="cofactor">
    <cofactor evidence="1 9">
        <name>pyridoxal 5'-phosphate</name>
        <dbReference type="ChEBI" id="CHEBI:597326"/>
    </cofactor>
</comment>
<evidence type="ECO:0000313" key="12">
    <source>
        <dbReference type="EMBL" id="KZV97130.1"/>
    </source>
</evidence>
<sequence length="459" mass="48612">MTAHAQDGFGTRLIHVGSEPDPVTGAVIPPMSLSTTFKQDAPGVYKGFDYSRSDNPNRRALETLLASIESGGARALTFASGSAATASLLQSLGPGAHVLSIDDVYGGTNRYMRRVAAEVQGLAVDFVDLANASDSEITSAIRPDTKLIWVESPTNPTLRLVDLPRLVSLAQSTEAKPLILVDNTFLSPFYASPLKMGADIVLHSMTKYINGHSDVVMGALVFPSTSRTDAIYERAKFIQNAFGAVPSAHDAWLLQRGAKTLHLRMAAHGTSALALAAALEASPHVERVAYPGLASSPYHERARAVIAASEGGSKLLRSQAFTKGVPFGGVVSFWLRGGERQTRRFLSHLRLFALAESLGGVESLAEAPAVMTHASVPPEQRARLGISDGMIRLSVGVEDVEDLQRDVLSALEFAVAEDAEESSGESSLVGSESASEVGDVETAVTSVESLTISEEKKSA</sequence>
<evidence type="ECO:0000256" key="1">
    <source>
        <dbReference type="ARBA" id="ARBA00001933"/>
    </source>
</evidence>
<reference evidence="12 13" key="1">
    <citation type="journal article" date="2016" name="Mol. Biol. Evol.">
        <title>Comparative Genomics of Early-Diverging Mushroom-Forming Fungi Provides Insights into the Origins of Lignocellulose Decay Capabilities.</title>
        <authorList>
            <person name="Nagy L.G."/>
            <person name="Riley R."/>
            <person name="Tritt A."/>
            <person name="Adam C."/>
            <person name="Daum C."/>
            <person name="Floudas D."/>
            <person name="Sun H."/>
            <person name="Yadav J.S."/>
            <person name="Pangilinan J."/>
            <person name="Larsson K.H."/>
            <person name="Matsuura K."/>
            <person name="Barry K."/>
            <person name="Labutti K."/>
            <person name="Kuo R."/>
            <person name="Ohm R.A."/>
            <person name="Bhattacharya S.S."/>
            <person name="Shirouzu T."/>
            <person name="Yoshinaga Y."/>
            <person name="Martin F.M."/>
            <person name="Grigoriev I.V."/>
            <person name="Hibbett D.S."/>
        </authorList>
    </citation>
    <scope>NUCLEOTIDE SEQUENCE [LARGE SCALE GENOMIC DNA]</scope>
    <source>
        <strain evidence="12 13">HHB12029</strain>
    </source>
</reference>
<keyword evidence="5 8" id="KW-0663">Pyridoxal phosphate</keyword>
<dbReference type="GO" id="GO:0030170">
    <property type="term" value="F:pyridoxal phosphate binding"/>
    <property type="evidence" value="ECO:0007669"/>
    <property type="project" value="InterPro"/>
</dbReference>
<keyword evidence="13" id="KW-1185">Reference proteome</keyword>
<dbReference type="Proteomes" id="UP000077266">
    <property type="component" value="Unassembled WGS sequence"/>
</dbReference>
<dbReference type="InterPro" id="IPR015422">
    <property type="entry name" value="PyrdxlP-dep_Trfase_small"/>
</dbReference>
<gene>
    <name evidence="12" type="ORF">EXIGLDRAFT_608413</name>
    <name evidence="11" type="ORF">EXIGLDRAFT_615103</name>
</gene>
<feature type="compositionally biased region" description="Low complexity" evidence="10">
    <location>
        <begin position="424"/>
        <end position="437"/>
    </location>
</feature>
<evidence type="ECO:0000256" key="8">
    <source>
        <dbReference type="PIRSR" id="PIRSR001434-2"/>
    </source>
</evidence>
<dbReference type="PANTHER" id="PTHR11808:SF15">
    <property type="entry name" value="CYSTATHIONINE GAMMA-LYASE"/>
    <property type="match status" value="1"/>
</dbReference>
<proteinExistence type="inferred from homology"/>
<dbReference type="EC" id="4.4.1.1" evidence="4"/>
<organism evidence="12 13">
    <name type="scientific">Exidia glandulosa HHB12029</name>
    <dbReference type="NCBI Taxonomy" id="1314781"/>
    <lineage>
        <taxon>Eukaryota</taxon>
        <taxon>Fungi</taxon>
        <taxon>Dikarya</taxon>
        <taxon>Basidiomycota</taxon>
        <taxon>Agaricomycotina</taxon>
        <taxon>Agaricomycetes</taxon>
        <taxon>Auriculariales</taxon>
        <taxon>Exidiaceae</taxon>
        <taxon>Exidia</taxon>
    </lineage>
</organism>
<protein>
    <recommendedName>
        <fullName evidence="4">cystathionine gamma-lyase</fullName>
        <ecNumber evidence="4">4.4.1.1</ecNumber>
    </recommendedName>
    <alternativeName>
        <fullName evidence="7">Gamma-cystathionase</fullName>
    </alternativeName>
</protein>
<dbReference type="GO" id="GO:0019343">
    <property type="term" value="P:cysteine biosynthetic process via cystathionine"/>
    <property type="evidence" value="ECO:0007669"/>
    <property type="project" value="TreeGrafter"/>
</dbReference>
<evidence type="ECO:0000256" key="3">
    <source>
        <dbReference type="ARBA" id="ARBA00009077"/>
    </source>
</evidence>
<dbReference type="OrthoDB" id="3512640at2759"/>
<keyword evidence="6" id="KW-0198">Cysteine biosynthesis</keyword>
<dbReference type="InterPro" id="IPR000277">
    <property type="entry name" value="Cys/Met-Metab_PyrdxlP-dep_enz"/>
</dbReference>
<dbReference type="SUPFAM" id="SSF53383">
    <property type="entry name" value="PLP-dependent transferases"/>
    <property type="match status" value="1"/>
</dbReference>
<evidence type="ECO:0000256" key="5">
    <source>
        <dbReference type="ARBA" id="ARBA00022898"/>
    </source>
</evidence>
<accession>A0A165KZM8</accession>
<evidence type="ECO:0000313" key="11">
    <source>
        <dbReference type="EMBL" id="KZV91925.1"/>
    </source>
</evidence>
<dbReference type="Gene3D" id="3.40.640.10">
    <property type="entry name" value="Type I PLP-dependent aspartate aminotransferase-like (Major domain)"/>
    <property type="match status" value="1"/>
</dbReference>
<keyword evidence="6" id="KW-0028">Amino-acid biosynthesis</keyword>
<evidence type="ECO:0000256" key="7">
    <source>
        <dbReference type="ARBA" id="ARBA00029853"/>
    </source>
</evidence>
<feature type="compositionally biased region" description="Polar residues" evidence="10">
    <location>
        <begin position="443"/>
        <end position="452"/>
    </location>
</feature>
<dbReference type="PANTHER" id="PTHR11808">
    <property type="entry name" value="TRANS-SULFURATION ENZYME FAMILY MEMBER"/>
    <property type="match status" value="1"/>
</dbReference>
<dbReference type="GO" id="GO:0019346">
    <property type="term" value="P:transsulfuration"/>
    <property type="evidence" value="ECO:0007669"/>
    <property type="project" value="InterPro"/>
</dbReference>
<dbReference type="AlphaFoldDB" id="A0A165KZM8"/>
<feature type="region of interest" description="Disordered" evidence="10">
    <location>
        <begin position="418"/>
        <end position="459"/>
    </location>
</feature>
<dbReference type="Gene3D" id="3.90.1150.10">
    <property type="entry name" value="Aspartate Aminotransferase, domain 1"/>
    <property type="match status" value="1"/>
</dbReference>
<dbReference type="GO" id="GO:0004123">
    <property type="term" value="F:cystathionine gamma-lyase activity"/>
    <property type="evidence" value="ECO:0007669"/>
    <property type="project" value="TreeGrafter"/>
</dbReference>
<dbReference type="FunFam" id="3.40.640.10:FF:000009">
    <property type="entry name" value="Cystathionine gamma-synthase homolog"/>
    <property type="match status" value="1"/>
</dbReference>
<dbReference type="EMBL" id="KV426018">
    <property type="protein sequence ID" value="KZV91925.1"/>
    <property type="molecule type" value="Genomic_DNA"/>
</dbReference>
<dbReference type="PIRSF" id="PIRSF001434">
    <property type="entry name" value="CGS"/>
    <property type="match status" value="1"/>
</dbReference>
<evidence type="ECO:0000256" key="4">
    <source>
        <dbReference type="ARBA" id="ARBA00012085"/>
    </source>
</evidence>
<evidence type="ECO:0000256" key="10">
    <source>
        <dbReference type="SAM" id="MobiDB-lite"/>
    </source>
</evidence>
<dbReference type="InterPro" id="IPR015421">
    <property type="entry name" value="PyrdxlP-dep_Trfase_major"/>
</dbReference>
<feature type="modified residue" description="N6-(pyridoxal phosphate)lysine" evidence="8">
    <location>
        <position position="207"/>
    </location>
</feature>
<evidence type="ECO:0000256" key="9">
    <source>
        <dbReference type="RuleBase" id="RU362118"/>
    </source>
</evidence>
<dbReference type="GO" id="GO:0005737">
    <property type="term" value="C:cytoplasm"/>
    <property type="evidence" value="ECO:0007669"/>
    <property type="project" value="TreeGrafter"/>
</dbReference>
<evidence type="ECO:0000256" key="6">
    <source>
        <dbReference type="ARBA" id="ARBA00023192"/>
    </source>
</evidence>
<evidence type="ECO:0000256" key="2">
    <source>
        <dbReference type="ARBA" id="ARBA00005038"/>
    </source>
</evidence>
<name>A0A165KZM8_EXIGL</name>
<comment type="pathway">
    <text evidence="2">Amino-acid biosynthesis; L-cysteine biosynthesis; L-cysteine from L-homocysteine and L-serine: step 2/2.</text>
</comment>